<protein>
    <submittedName>
        <fullName evidence="1">Uncharacterized protein</fullName>
    </submittedName>
</protein>
<proteinExistence type="predicted"/>
<name>A0AAV7WYW7_PLEWA</name>
<dbReference type="EMBL" id="JANPWB010000001">
    <property type="protein sequence ID" value="KAJ1218217.1"/>
    <property type="molecule type" value="Genomic_DNA"/>
</dbReference>
<evidence type="ECO:0000313" key="1">
    <source>
        <dbReference type="EMBL" id="KAJ1218217.1"/>
    </source>
</evidence>
<comment type="caution">
    <text evidence="1">The sequence shown here is derived from an EMBL/GenBank/DDBJ whole genome shotgun (WGS) entry which is preliminary data.</text>
</comment>
<keyword evidence="2" id="KW-1185">Reference proteome</keyword>
<dbReference type="Proteomes" id="UP001066276">
    <property type="component" value="Chromosome 1_1"/>
</dbReference>
<dbReference type="AlphaFoldDB" id="A0AAV7WYW7"/>
<sequence>MNAGVQALRITSVNTAHANCAGRVRIHGLPLAEQHVLNYCIGALRGCLRSAPSRGAGEFRVARRLRTALRHGVRAFRVNPGCHRAALKRGVLSSRYGAKWRTNTAARYEALRGISALRALAAKRSTCNSQYQALRAYRQSSGNP</sequence>
<accession>A0AAV7WYW7</accession>
<organism evidence="1 2">
    <name type="scientific">Pleurodeles waltl</name>
    <name type="common">Iberian ribbed newt</name>
    <dbReference type="NCBI Taxonomy" id="8319"/>
    <lineage>
        <taxon>Eukaryota</taxon>
        <taxon>Metazoa</taxon>
        <taxon>Chordata</taxon>
        <taxon>Craniata</taxon>
        <taxon>Vertebrata</taxon>
        <taxon>Euteleostomi</taxon>
        <taxon>Amphibia</taxon>
        <taxon>Batrachia</taxon>
        <taxon>Caudata</taxon>
        <taxon>Salamandroidea</taxon>
        <taxon>Salamandridae</taxon>
        <taxon>Pleurodelinae</taxon>
        <taxon>Pleurodeles</taxon>
    </lineage>
</organism>
<evidence type="ECO:0000313" key="2">
    <source>
        <dbReference type="Proteomes" id="UP001066276"/>
    </source>
</evidence>
<gene>
    <name evidence="1" type="ORF">NDU88_005800</name>
</gene>
<reference evidence="1" key="1">
    <citation type="journal article" date="2022" name="bioRxiv">
        <title>Sequencing and chromosome-scale assembly of the giantPleurodeles waltlgenome.</title>
        <authorList>
            <person name="Brown T."/>
            <person name="Elewa A."/>
            <person name="Iarovenko S."/>
            <person name="Subramanian E."/>
            <person name="Araus A.J."/>
            <person name="Petzold A."/>
            <person name="Susuki M."/>
            <person name="Suzuki K.-i.T."/>
            <person name="Hayashi T."/>
            <person name="Toyoda A."/>
            <person name="Oliveira C."/>
            <person name="Osipova E."/>
            <person name="Leigh N.D."/>
            <person name="Simon A."/>
            <person name="Yun M.H."/>
        </authorList>
    </citation>
    <scope>NUCLEOTIDE SEQUENCE</scope>
    <source>
        <strain evidence="1">20211129_DDA</strain>
        <tissue evidence="1">Liver</tissue>
    </source>
</reference>